<evidence type="ECO:0000313" key="3">
    <source>
        <dbReference type="Proteomes" id="UP000095003"/>
    </source>
</evidence>
<dbReference type="InterPro" id="IPR036388">
    <property type="entry name" value="WH-like_DNA-bd_sf"/>
</dbReference>
<dbReference type="GO" id="GO:0006355">
    <property type="term" value="P:regulation of DNA-templated transcription"/>
    <property type="evidence" value="ECO:0007669"/>
    <property type="project" value="InterPro"/>
</dbReference>
<dbReference type="GeneID" id="93304286"/>
<dbReference type="Proteomes" id="UP000095003">
    <property type="component" value="Unassembled WGS sequence"/>
</dbReference>
<dbReference type="PRINTS" id="PR00038">
    <property type="entry name" value="HTHLUXR"/>
</dbReference>
<dbReference type="Pfam" id="PF00196">
    <property type="entry name" value="GerE"/>
    <property type="match status" value="1"/>
</dbReference>
<dbReference type="InterPro" id="IPR000792">
    <property type="entry name" value="Tscrpt_reg_LuxR_C"/>
</dbReference>
<dbReference type="InterPro" id="IPR016032">
    <property type="entry name" value="Sig_transdc_resp-reg_C-effctor"/>
</dbReference>
<feature type="domain" description="HTH luxR-type" evidence="1">
    <location>
        <begin position="80"/>
        <end position="132"/>
    </location>
</feature>
<evidence type="ECO:0000259" key="1">
    <source>
        <dbReference type="SMART" id="SM00421"/>
    </source>
</evidence>
<dbReference type="SUPFAM" id="SSF46894">
    <property type="entry name" value="C-terminal effector domain of the bipartite response regulators"/>
    <property type="match status" value="1"/>
</dbReference>
<dbReference type="AlphaFoldDB" id="A0A1E3A0D1"/>
<dbReference type="InterPro" id="IPR018656">
    <property type="entry name" value="DUF2087"/>
</dbReference>
<dbReference type="EMBL" id="MCGI01000010">
    <property type="protein sequence ID" value="ODM02204.1"/>
    <property type="molecule type" value="Genomic_DNA"/>
</dbReference>
<dbReference type="Pfam" id="PF09860">
    <property type="entry name" value="DUF2087"/>
    <property type="match status" value="1"/>
</dbReference>
<name>A0A1E3A0D1_9FIRM</name>
<dbReference type="RefSeq" id="WP_069159536.1">
    <property type="nucleotide sequence ID" value="NZ_DBFYTC010000177.1"/>
</dbReference>
<dbReference type="GO" id="GO:0003677">
    <property type="term" value="F:DNA binding"/>
    <property type="evidence" value="ECO:0007669"/>
    <property type="project" value="InterPro"/>
</dbReference>
<gene>
    <name evidence="2" type="ORF">BEH84_06347</name>
</gene>
<sequence length="257" mass="30263">MSYDSLESRDEAFYGASLEELKRGYKETGTEVQCLICGELYEKGEVFPKDGKYYDAAKRIQLHLKEEHGSMLHFLLHSGLTGISEIQQSVIEAMGEGLSDKEIAERQKISASTVRNHRFKLREKERQARAFLAMMELLKEMGDKMEKKTEDKLCEPHRTAAMVDDRYIITEEERKQIIQTFFDENGHLKEVPAREKRKLVVLRKIADNFKPGNRYTEIEINRILKRIHNDFPYIRRLMIEYGFLERTKDGSEYWLKE</sequence>
<dbReference type="SMART" id="SM00421">
    <property type="entry name" value="HTH_LUXR"/>
    <property type="match status" value="1"/>
</dbReference>
<organism evidence="2 3">
    <name type="scientific">Eisenbergiella tayi</name>
    <dbReference type="NCBI Taxonomy" id="1432052"/>
    <lineage>
        <taxon>Bacteria</taxon>
        <taxon>Bacillati</taxon>
        <taxon>Bacillota</taxon>
        <taxon>Clostridia</taxon>
        <taxon>Lachnospirales</taxon>
        <taxon>Lachnospiraceae</taxon>
        <taxon>Eisenbergiella</taxon>
    </lineage>
</organism>
<accession>A0A1E3A0D1</accession>
<evidence type="ECO:0000313" key="2">
    <source>
        <dbReference type="EMBL" id="ODM02204.1"/>
    </source>
</evidence>
<comment type="caution">
    <text evidence="2">The sequence shown here is derived from an EMBL/GenBank/DDBJ whole genome shotgun (WGS) entry which is preliminary data.</text>
</comment>
<reference evidence="2 3" key="1">
    <citation type="submission" date="2016-07" db="EMBL/GenBank/DDBJ databases">
        <title>Characterization of isolates of Eisenbergiella tayi derived from blood cultures, using whole genome sequencing.</title>
        <authorList>
            <person name="Burdz T."/>
            <person name="Wiebe D."/>
            <person name="Huynh C."/>
            <person name="Bernard K."/>
        </authorList>
    </citation>
    <scope>NUCLEOTIDE SEQUENCE [LARGE SCALE GENOMIC DNA]</scope>
    <source>
        <strain evidence="2 3">NML 120489</strain>
    </source>
</reference>
<proteinExistence type="predicted"/>
<dbReference type="PATRIC" id="fig|1432052.3.peg.7005"/>
<protein>
    <recommendedName>
        <fullName evidence="1">HTH luxR-type domain-containing protein</fullName>
    </recommendedName>
</protein>
<dbReference type="Gene3D" id="1.10.10.10">
    <property type="entry name" value="Winged helix-like DNA-binding domain superfamily/Winged helix DNA-binding domain"/>
    <property type="match status" value="1"/>
</dbReference>